<feature type="transmembrane region" description="Helical" evidence="1">
    <location>
        <begin position="21"/>
        <end position="47"/>
    </location>
</feature>
<dbReference type="Proteomes" id="UP000294508">
    <property type="component" value="Unassembled WGS sequence"/>
</dbReference>
<feature type="transmembrane region" description="Helical" evidence="1">
    <location>
        <begin position="139"/>
        <end position="160"/>
    </location>
</feature>
<name>A0A4R2HXA2_9ACTN</name>
<dbReference type="Pfam" id="PF06182">
    <property type="entry name" value="ABC2_membrane_6"/>
    <property type="match status" value="1"/>
</dbReference>
<protein>
    <submittedName>
        <fullName evidence="2">ABC-2 type transport system permease protein</fullName>
    </submittedName>
</protein>
<feature type="transmembrane region" description="Helical" evidence="1">
    <location>
        <begin position="53"/>
        <end position="70"/>
    </location>
</feature>
<keyword evidence="1" id="KW-1133">Transmembrane helix</keyword>
<reference evidence="2 3" key="1">
    <citation type="journal article" date="2015" name="Stand. Genomic Sci.">
        <title>Genomic Encyclopedia of Bacterial and Archaeal Type Strains, Phase III: the genomes of soil and plant-associated and newly described type strains.</title>
        <authorList>
            <person name="Whitman W.B."/>
            <person name="Woyke T."/>
            <person name="Klenk H.P."/>
            <person name="Zhou Y."/>
            <person name="Lilburn T.G."/>
            <person name="Beck B.J."/>
            <person name="De Vos P."/>
            <person name="Vandamme P."/>
            <person name="Eisen J.A."/>
            <person name="Garrity G."/>
            <person name="Hugenholtz P."/>
            <person name="Kyrpides N.C."/>
        </authorList>
    </citation>
    <scope>NUCLEOTIDE SEQUENCE [LARGE SCALE GENOMIC DNA]</scope>
    <source>
        <strain evidence="2 3">VKM Ac-2572</strain>
    </source>
</reference>
<gene>
    <name evidence="2" type="ORF">EV652_101624</name>
</gene>
<comment type="caution">
    <text evidence="2">The sequence shown here is derived from an EMBL/GenBank/DDBJ whole genome shotgun (WGS) entry which is preliminary data.</text>
</comment>
<feature type="transmembrane region" description="Helical" evidence="1">
    <location>
        <begin position="211"/>
        <end position="236"/>
    </location>
</feature>
<dbReference type="RefSeq" id="WP_132207388.1">
    <property type="nucleotide sequence ID" value="NZ_SLWN01000001.1"/>
</dbReference>
<proteinExistence type="predicted"/>
<evidence type="ECO:0000313" key="2">
    <source>
        <dbReference type="EMBL" id="TCO35739.1"/>
    </source>
</evidence>
<sequence length="252" mass="27837">MRTFVLLRFRLRQEVLEWSGAWWFLATLVVQAVIAPLIGLFVWSAVYPDDPTIARYYVAIILVTLMTESFEQHTFSERIYDGTISHELLRPQPVVIGVLGANLAIRAWLTLLGAPVVLITGLSLDTGFDWRSVLLSLPFVVLAAALVFLWTFLLSMTAFWTERVHSIVGFGSSLIFLFGGTAAPIGLLPDIWRQIAEASPFYAMSGLPAEIAAYGGSTAAALGRQLFWLVVLLVAVKFAWRAGVRRYTAVGS</sequence>
<dbReference type="OrthoDB" id="8582979at2"/>
<organism evidence="2 3">
    <name type="scientific">Kribbella steppae</name>
    <dbReference type="NCBI Taxonomy" id="2512223"/>
    <lineage>
        <taxon>Bacteria</taxon>
        <taxon>Bacillati</taxon>
        <taxon>Actinomycetota</taxon>
        <taxon>Actinomycetes</taxon>
        <taxon>Propionibacteriales</taxon>
        <taxon>Kribbellaceae</taxon>
        <taxon>Kribbella</taxon>
    </lineage>
</organism>
<keyword evidence="1" id="KW-0812">Transmembrane</keyword>
<feature type="transmembrane region" description="Helical" evidence="1">
    <location>
        <begin position="167"/>
        <end position="191"/>
    </location>
</feature>
<evidence type="ECO:0000256" key="1">
    <source>
        <dbReference type="SAM" id="Phobius"/>
    </source>
</evidence>
<evidence type="ECO:0000313" key="3">
    <source>
        <dbReference type="Proteomes" id="UP000294508"/>
    </source>
</evidence>
<feature type="transmembrane region" description="Helical" evidence="1">
    <location>
        <begin position="94"/>
        <end position="119"/>
    </location>
</feature>
<dbReference type="PANTHER" id="PTHR36832:SF1">
    <property type="entry name" value="SLR1174 PROTEIN"/>
    <property type="match status" value="1"/>
</dbReference>
<dbReference type="EMBL" id="SLWN01000001">
    <property type="protein sequence ID" value="TCO35739.1"/>
    <property type="molecule type" value="Genomic_DNA"/>
</dbReference>
<dbReference type="AlphaFoldDB" id="A0A4R2HXA2"/>
<accession>A0A4R2HXA2</accession>
<keyword evidence="1" id="KW-0472">Membrane</keyword>
<dbReference type="InterPro" id="IPR010390">
    <property type="entry name" value="ABC-2_transporter-like"/>
</dbReference>
<keyword evidence="3" id="KW-1185">Reference proteome</keyword>
<dbReference type="PANTHER" id="PTHR36832">
    <property type="entry name" value="SLR1174 PROTEIN-RELATED"/>
    <property type="match status" value="1"/>
</dbReference>